<feature type="signal peptide" evidence="1">
    <location>
        <begin position="1"/>
        <end position="22"/>
    </location>
</feature>
<keyword evidence="1" id="KW-0732">Signal</keyword>
<keyword evidence="3" id="KW-1185">Reference proteome</keyword>
<dbReference type="RefSeq" id="WP_073586438.1">
    <property type="nucleotide sequence ID" value="NZ_AP024897.1"/>
</dbReference>
<dbReference type="AlphaFoldDB" id="A0A1M7Z2E5"/>
<proteinExistence type="predicted"/>
<gene>
    <name evidence="2" type="ORF">VQ7734_04780</name>
</gene>
<dbReference type="STRING" id="1117707.VQ7734_04780"/>
<dbReference type="Gene3D" id="3.80.10.10">
    <property type="entry name" value="Ribonuclease Inhibitor"/>
    <property type="match status" value="1"/>
</dbReference>
<protein>
    <recommendedName>
        <fullName evidence="4">Leucine Rich repeats (2 copies)</fullName>
    </recommendedName>
</protein>
<dbReference type="Proteomes" id="UP000184600">
    <property type="component" value="Unassembled WGS sequence"/>
</dbReference>
<evidence type="ECO:0000313" key="2">
    <source>
        <dbReference type="EMBL" id="SHO59004.1"/>
    </source>
</evidence>
<dbReference type="OrthoDB" id="5845602at2"/>
<evidence type="ECO:0008006" key="4">
    <source>
        <dbReference type="Google" id="ProtNLM"/>
    </source>
</evidence>
<evidence type="ECO:0000256" key="1">
    <source>
        <dbReference type="SAM" id="SignalP"/>
    </source>
</evidence>
<dbReference type="EMBL" id="FRFG01000089">
    <property type="protein sequence ID" value="SHO59004.1"/>
    <property type="molecule type" value="Genomic_DNA"/>
</dbReference>
<evidence type="ECO:0000313" key="3">
    <source>
        <dbReference type="Proteomes" id="UP000184600"/>
    </source>
</evidence>
<name>A0A1M7Z2E5_9VIBR</name>
<feature type="chain" id="PRO_5012297273" description="Leucine Rich repeats (2 copies)" evidence="1">
    <location>
        <begin position="23"/>
        <end position="466"/>
    </location>
</feature>
<accession>A0A1M7Z2E5</accession>
<dbReference type="SUPFAM" id="SSF52047">
    <property type="entry name" value="RNI-like"/>
    <property type="match status" value="1"/>
</dbReference>
<dbReference type="InterPro" id="IPR032675">
    <property type="entry name" value="LRR_dom_sf"/>
</dbReference>
<reference evidence="3" key="1">
    <citation type="submission" date="2016-12" db="EMBL/GenBank/DDBJ databases">
        <authorList>
            <person name="Rodrigo-Torres L."/>
            <person name="Arahal R.D."/>
            <person name="Lucena T."/>
        </authorList>
    </citation>
    <scope>NUCLEOTIDE SEQUENCE [LARGE SCALE GENOMIC DNA]</scope>
</reference>
<organism evidence="2 3">
    <name type="scientific">Vibrio quintilis</name>
    <dbReference type="NCBI Taxonomy" id="1117707"/>
    <lineage>
        <taxon>Bacteria</taxon>
        <taxon>Pseudomonadati</taxon>
        <taxon>Pseudomonadota</taxon>
        <taxon>Gammaproteobacteria</taxon>
        <taxon>Vibrionales</taxon>
        <taxon>Vibrionaceae</taxon>
        <taxon>Vibrio</taxon>
    </lineage>
</organism>
<sequence>MRHFRLVSLILLSLSAIPFAQANTEQAELSGQKYNTDSDSIDIKLEETENADLKTINQFKELSDLKIIAGDIDLTLKSANDTVESLELVLLKKNPAHFYQSVSALKQYKKLQSLRITSKYPLREMNIQGTDHLESLRLRLYQFSFRQIKLSPGIKEVSVDSEQPDLSGLEQLQSIQTLKLSGLEEAVDFSKIKPGSQIKKLTLDSEVQTTLKGLESLRQLEFLDLTTPELTDVTALSQLNALKTLHIWQLGSDKLPKIRNTHIKSLALYYRKEFGPFSERYIRDITNIGTMKGLKKVYFGHEQATGFSPLLKLDLEKLSVTKKQPLPLAVIKKMPHLKYFAYGTGFSSQRYEGDKLKALLKTEIKTSTANTFKALINGTPERGSIIYGEKKQLVPVNKITLDTYNRCRSNHIAISPALLSMHIDDYIKLLKQVYRQSKQGIPSQYTIESCQGTTAIVNQVIAGKSL</sequence>